<feature type="domain" description="C2H2-type" evidence="8">
    <location>
        <begin position="334"/>
        <end position="361"/>
    </location>
</feature>
<organism evidence="10 11">
    <name type="scientific">Chelydra serpentina</name>
    <name type="common">Snapping turtle</name>
    <name type="synonym">Testudo serpentina</name>
    <dbReference type="NCBI Taxonomy" id="8475"/>
    <lineage>
        <taxon>Eukaryota</taxon>
        <taxon>Metazoa</taxon>
        <taxon>Chordata</taxon>
        <taxon>Craniata</taxon>
        <taxon>Vertebrata</taxon>
        <taxon>Euteleostomi</taxon>
        <taxon>Archelosauria</taxon>
        <taxon>Testudinata</taxon>
        <taxon>Testudines</taxon>
        <taxon>Cryptodira</taxon>
        <taxon>Durocryptodira</taxon>
        <taxon>Americhelydia</taxon>
        <taxon>Chelydroidea</taxon>
        <taxon>Chelydridae</taxon>
        <taxon>Chelydra</taxon>
    </lineage>
</organism>
<evidence type="ECO:0000256" key="7">
    <source>
        <dbReference type="SAM" id="MobiDB-lite"/>
    </source>
</evidence>
<dbReference type="FunFam" id="3.30.160.60:FF:002343">
    <property type="entry name" value="Zinc finger protein 33A"/>
    <property type="match status" value="1"/>
</dbReference>
<evidence type="ECO:0000259" key="9">
    <source>
        <dbReference type="PROSITE" id="PS50804"/>
    </source>
</evidence>
<dbReference type="SUPFAM" id="SSF47353">
    <property type="entry name" value="Retrovirus capsid dimerization domain-like"/>
    <property type="match status" value="1"/>
</dbReference>
<dbReference type="Proteomes" id="UP000694403">
    <property type="component" value="Unplaced"/>
</dbReference>
<evidence type="ECO:0000256" key="4">
    <source>
        <dbReference type="ARBA" id="ARBA00022833"/>
    </source>
</evidence>
<feature type="domain" description="C2H2-type" evidence="8">
    <location>
        <begin position="362"/>
        <end position="389"/>
    </location>
</feature>
<dbReference type="PROSITE" id="PS00028">
    <property type="entry name" value="ZINC_FINGER_C2H2_1"/>
    <property type="match status" value="3"/>
</dbReference>
<evidence type="ECO:0000256" key="1">
    <source>
        <dbReference type="ARBA" id="ARBA00022723"/>
    </source>
</evidence>
<keyword evidence="5" id="KW-0539">Nucleus</keyword>
<feature type="domain" description="C2H2-type" evidence="8">
    <location>
        <begin position="390"/>
        <end position="417"/>
    </location>
</feature>
<feature type="domain" description="SCAN box" evidence="9">
    <location>
        <begin position="73"/>
        <end position="143"/>
    </location>
</feature>
<dbReference type="PROSITE" id="PS50157">
    <property type="entry name" value="ZINC_FINGER_C2H2_2"/>
    <property type="match status" value="4"/>
</dbReference>
<keyword evidence="4" id="KW-0862">Zinc</keyword>
<evidence type="ECO:0000259" key="8">
    <source>
        <dbReference type="PROSITE" id="PS50157"/>
    </source>
</evidence>
<dbReference type="PROSITE" id="PS50804">
    <property type="entry name" value="SCAN_BOX"/>
    <property type="match status" value="1"/>
</dbReference>
<dbReference type="FunFam" id="3.30.160.60:FF:000100">
    <property type="entry name" value="Zinc finger 45-like"/>
    <property type="match status" value="2"/>
</dbReference>
<evidence type="ECO:0000313" key="11">
    <source>
        <dbReference type="Proteomes" id="UP000694403"/>
    </source>
</evidence>
<dbReference type="Pfam" id="PF02023">
    <property type="entry name" value="SCAN"/>
    <property type="match status" value="1"/>
</dbReference>
<dbReference type="GO" id="GO:0000981">
    <property type="term" value="F:DNA-binding transcription factor activity, RNA polymerase II-specific"/>
    <property type="evidence" value="ECO:0007669"/>
    <property type="project" value="TreeGrafter"/>
</dbReference>
<dbReference type="GO" id="GO:0008270">
    <property type="term" value="F:zinc ion binding"/>
    <property type="evidence" value="ECO:0007669"/>
    <property type="project" value="UniProtKB-KW"/>
</dbReference>
<keyword evidence="11" id="KW-1185">Reference proteome</keyword>
<dbReference type="PANTHER" id="PTHR23226:SF423">
    <property type="entry name" value="C2H2-TYPE DOMAIN-CONTAINING PROTEIN"/>
    <property type="match status" value="1"/>
</dbReference>
<dbReference type="SMART" id="SM00355">
    <property type="entry name" value="ZnF_C2H2"/>
    <property type="match status" value="4"/>
</dbReference>
<dbReference type="SMART" id="SM00431">
    <property type="entry name" value="SCAN"/>
    <property type="match status" value="1"/>
</dbReference>
<dbReference type="Ensembl" id="ENSCSRT00000017031.1">
    <property type="protein sequence ID" value="ENSCSRP00000016314.1"/>
    <property type="gene ID" value="ENSCSRG00000012443.1"/>
</dbReference>
<dbReference type="FunFam" id="3.30.160.60:FF:000016">
    <property type="entry name" value="zinc finger protein 37 homolog"/>
    <property type="match status" value="1"/>
</dbReference>
<dbReference type="GO" id="GO:0000978">
    <property type="term" value="F:RNA polymerase II cis-regulatory region sequence-specific DNA binding"/>
    <property type="evidence" value="ECO:0007669"/>
    <property type="project" value="TreeGrafter"/>
</dbReference>
<dbReference type="InterPro" id="IPR036236">
    <property type="entry name" value="Znf_C2H2_sf"/>
</dbReference>
<keyword evidence="2" id="KW-0677">Repeat</keyword>
<dbReference type="AlphaFoldDB" id="A0A8C3SRG5"/>
<proteinExistence type="predicted"/>
<dbReference type="InterPro" id="IPR003309">
    <property type="entry name" value="SCAN_dom"/>
</dbReference>
<dbReference type="Gene3D" id="1.10.4020.10">
    <property type="entry name" value="DNA breaking-rejoining enzymes"/>
    <property type="match status" value="1"/>
</dbReference>
<feature type="domain" description="C2H2-type" evidence="8">
    <location>
        <begin position="306"/>
        <end position="333"/>
    </location>
</feature>
<dbReference type="SUPFAM" id="SSF57667">
    <property type="entry name" value="beta-beta-alpha zinc fingers"/>
    <property type="match status" value="2"/>
</dbReference>
<evidence type="ECO:0000256" key="2">
    <source>
        <dbReference type="ARBA" id="ARBA00022737"/>
    </source>
</evidence>
<evidence type="ECO:0000256" key="5">
    <source>
        <dbReference type="ARBA" id="ARBA00023242"/>
    </source>
</evidence>
<feature type="region of interest" description="Disordered" evidence="7">
    <location>
        <begin position="240"/>
        <end position="266"/>
    </location>
</feature>
<keyword evidence="3 6" id="KW-0863">Zinc-finger</keyword>
<name>A0A8C3SRG5_CHESE</name>
<sequence length="430" mass="49689">MKLIDSRFKTNKIKFFTQCTVNLWNSLPGDIVKAKSTTEIKKELDKFMEYRLLAKLVRDLTLQWYEISTETYRQHCWRFCYQEAKGPSEAYSRFQELSHWWLKAKIHTKKQLLAILPEQMQIWVQERHPGNSSKAAALAEDFQLVHQESKRQVKKPLTLIVQMRMTRRVCETGSYSVGIHSSDDFSKVTPVYPCPESSPRSSERSSYSEVELSFRYLIVPFQLVFYSNGEEDLQQEGLETRDPYRTLPTGNVLQSPDWGTASDNQHGMETHLVGKRQGKSTPRETDSRKLQEIIIHQETNPGEKLCWCLQCGNSFCQRSGLIQHQSIHKGDKPYTCLECGKSFRVSSKLIRHRGIHTGEKPYLCPNWGKSFSQSSHLVQHQGAHMGQKAYKCHDCGKSFSNSSTLIRHQRSHTGEKPYKCPECGKNFNKV</sequence>
<reference evidence="10" key="1">
    <citation type="submission" date="2025-08" db="UniProtKB">
        <authorList>
            <consortium name="Ensembl"/>
        </authorList>
    </citation>
    <scope>IDENTIFICATION</scope>
</reference>
<dbReference type="Pfam" id="PF00096">
    <property type="entry name" value="zf-C2H2"/>
    <property type="match status" value="2"/>
</dbReference>
<evidence type="ECO:0000256" key="3">
    <source>
        <dbReference type="ARBA" id="ARBA00022771"/>
    </source>
</evidence>
<dbReference type="FunFam" id="3.30.160.60:FF:002090">
    <property type="entry name" value="Zinc finger protein 473"/>
    <property type="match status" value="1"/>
</dbReference>
<protein>
    <submittedName>
        <fullName evidence="10">Uncharacterized protein</fullName>
    </submittedName>
</protein>
<dbReference type="Gene3D" id="3.30.160.60">
    <property type="entry name" value="Classic Zinc Finger"/>
    <property type="match status" value="5"/>
</dbReference>
<reference evidence="10" key="2">
    <citation type="submission" date="2025-09" db="UniProtKB">
        <authorList>
            <consortium name="Ensembl"/>
        </authorList>
    </citation>
    <scope>IDENTIFICATION</scope>
</reference>
<keyword evidence="1" id="KW-0479">Metal-binding</keyword>
<dbReference type="InterPro" id="IPR038269">
    <property type="entry name" value="SCAN_sf"/>
</dbReference>
<dbReference type="PANTHER" id="PTHR23226">
    <property type="entry name" value="ZINC FINGER AND SCAN DOMAIN-CONTAINING"/>
    <property type="match status" value="1"/>
</dbReference>
<evidence type="ECO:0000313" key="10">
    <source>
        <dbReference type="Ensembl" id="ENSCSRP00000016314.1"/>
    </source>
</evidence>
<dbReference type="InterPro" id="IPR013087">
    <property type="entry name" value="Znf_C2H2_type"/>
</dbReference>
<evidence type="ECO:0000256" key="6">
    <source>
        <dbReference type="PROSITE-ProRule" id="PRU00042"/>
    </source>
</evidence>
<accession>A0A8C3SRG5</accession>